<dbReference type="Gene3D" id="3.20.20.100">
    <property type="entry name" value="NADP-dependent oxidoreductase domain"/>
    <property type="match status" value="1"/>
</dbReference>
<gene>
    <name evidence="2" type="ORF">K2173_008894</name>
</gene>
<dbReference type="AlphaFoldDB" id="A0AAV8S4V1"/>
<reference evidence="2 3" key="1">
    <citation type="submission" date="2021-09" db="EMBL/GenBank/DDBJ databases">
        <title>Genomic insights and catalytic innovation underlie evolution of tropane alkaloids biosynthesis.</title>
        <authorList>
            <person name="Wang Y.-J."/>
            <person name="Tian T."/>
            <person name="Huang J.-P."/>
            <person name="Huang S.-X."/>
        </authorList>
    </citation>
    <scope>NUCLEOTIDE SEQUENCE [LARGE SCALE GENOMIC DNA]</scope>
    <source>
        <strain evidence="2">KIB-2018</strain>
        <tissue evidence="2">Leaf</tissue>
    </source>
</reference>
<name>A0AAV8S4V1_9ROSI</name>
<dbReference type="SUPFAM" id="SSF51430">
    <property type="entry name" value="NAD(P)-linked oxidoreductase"/>
    <property type="match status" value="1"/>
</dbReference>
<feature type="transmembrane region" description="Helical" evidence="1">
    <location>
        <begin position="29"/>
        <end position="53"/>
    </location>
</feature>
<evidence type="ECO:0000313" key="2">
    <source>
        <dbReference type="EMBL" id="KAJ8747095.1"/>
    </source>
</evidence>
<keyword evidence="1" id="KW-0472">Membrane</keyword>
<organism evidence="2 3">
    <name type="scientific">Erythroxylum novogranatense</name>
    <dbReference type="NCBI Taxonomy" id="1862640"/>
    <lineage>
        <taxon>Eukaryota</taxon>
        <taxon>Viridiplantae</taxon>
        <taxon>Streptophyta</taxon>
        <taxon>Embryophyta</taxon>
        <taxon>Tracheophyta</taxon>
        <taxon>Spermatophyta</taxon>
        <taxon>Magnoliopsida</taxon>
        <taxon>eudicotyledons</taxon>
        <taxon>Gunneridae</taxon>
        <taxon>Pentapetalae</taxon>
        <taxon>rosids</taxon>
        <taxon>fabids</taxon>
        <taxon>Malpighiales</taxon>
        <taxon>Erythroxylaceae</taxon>
        <taxon>Erythroxylum</taxon>
    </lineage>
</organism>
<proteinExistence type="predicted"/>
<accession>A0AAV8S4V1</accession>
<keyword evidence="3" id="KW-1185">Reference proteome</keyword>
<keyword evidence="1" id="KW-0812">Transmembrane</keyword>
<protein>
    <submittedName>
        <fullName evidence="2">Uncharacterized protein</fullName>
    </submittedName>
</protein>
<comment type="caution">
    <text evidence="2">The sequence shown here is derived from an EMBL/GenBank/DDBJ whole genome shotgun (WGS) entry which is preliminary data.</text>
</comment>
<evidence type="ECO:0000256" key="1">
    <source>
        <dbReference type="SAM" id="Phobius"/>
    </source>
</evidence>
<keyword evidence="1" id="KW-1133">Transmembrane helix</keyword>
<sequence length="130" mass="15281">MDSRKKHPHREQWRSASVRRRSPGWGSRGSELCVSFLMLFTLSFPFSVCLYFNGLVLDADWWRVEDDGVVKREELFITSKLWNSDHAPEDTTLQDLQLDYFDLHFKYPGTYFVIRLLTDPLHLNIAGETL</sequence>
<dbReference type="InterPro" id="IPR036812">
    <property type="entry name" value="NAD(P)_OxRdtase_dom_sf"/>
</dbReference>
<dbReference type="EMBL" id="JAIWQS010000238">
    <property type="protein sequence ID" value="KAJ8747095.1"/>
    <property type="molecule type" value="Genomic_DNA"/>
</dbReference>
<evidence type="ECO:0000313" key="3">
    <source>
        <dbReference type="Proteomes" id="UP001159364"/>
    </source>
</evidence>
<dbReference type="Proteomes" id="UP001159364">
    <property type="component" value="Unassembled WGS sequence"/>
</dbReference>